<sequence>MADEITDTSQTVAAGQLRAFIERIERLEEEKKTISDDIKDVYAEAKGTGF</sequence>
<reference evidence="3 4" key="1">
    <citation type="submission" date="2020-08" db="EMBL/GenBank/DDBJ databases">
        <title>Genomic Encyclopedia of Type Strains, Phase IV (KMG-IV): sequencing the most valuable type-strain genomes for metagenomic binning, comparative biology and taxonomic classification.</title>
        <authorList>
            <person name="Goeker M."/>
        </authorList>
    </citation>
    <scope>NUCLEOTIDE SEQUENCE [LARGE SCALE GENOMIC DNA]</scope>
    <source>
        <strain evidence="3 4">DSM 7050</strain>
    </source>
</reference>
<keyword evidence="4" id="KW-1185">Reference proteome</keyword>
<dbReference type="Pfam" id="PF10073">
    <property type="entry name" value="GapR_DNA-bd"/>
    <property type="match status" value="1"/>
</dbReference>
<keyword evidence="1" id="KW-0175">Coiled coil</keyword>
<comment type="caution">
    <text evidence="3">The sequence shown here is derived from an EMBL/GenBank/DDBJ whole genome shotgun (WGS) entry which is preliminary data.</text>
</comment>
<dbReference type="EMBL" id="JACHOT010000002">
    <property type="protein sequence ID" value="MBB4650570.1"/>
    <property type="molecule type" value="Genomic_DNA"/>
</dbReference>
<evidence type="ECO:0000313" key="4">
    <source>
        <dbReference type="Proteomes" id="UP000539538"/>
    </source>
</evidence>
<dbReference type="Proteomes" id="UP000539538">
    <property type="component" value="Unassembled WGS sequence"/>
</dbReference>
<evidence type="ECO:0000256" key="1">
    <source>
        <dbReference type="SAM" id="Coils"/>
    </source>
</evidence>
<dbReference type="InterPro" id="IPR046367">
    <property type="entry name" value="GapR-like_DNA-bd"/>
</dbReference>
<evidence type="ECO:0000259" key="2">
    <source>
        <dbReference type="Pfam" id="PF10073"/>
    </source>
</evidence>
<accession>A0ABR6L1C5</accession>
<feature type="domain" description="GapR-like DNA-binding" evidence="2">
    <location>
        <begin position="13"/>
        <end position="50"/>
    </location>
</feature>
<gene>
    <name evidence="3" type="ORF">GGQ99_002325</name>
</gene>
<name>A0ABR6L1C5_9HYPH</name>
<feature type="coiled-coil region" evidence="1">
    <location>
        <begin position="17"/>
        <end position="44"/>
    </location>
</feature>
<proteinExistence type="predicted"/>
<evidence type="ECO:0000313" key="3">
    <source>
        <dbReference type="EMBL" id="MBB4650570.1"/>
    </source>
</evidence>
<protein>
    <submittedName>
        <fullName evidence="3">Uncharacterized protein (UPF0335 family)</fullName>
    </submittedName>
</protein>
<organism evidence="3 4">
    <name type="scientific">Aminobacter niigataensis</name>
    <dbReference type="NCBI Taxonomy" id="83265"/>
    <lineage>
        <taxon>Bacteria</taxon>
        <taxon>Pseudomonadati</taxon>
        <taxon>Pseudomonadota</taxon>
        <taxon>Alphaproteobacteria</taxon>
        <taxon>Hyphomicrobiales</taxon>
        <taxon>Phyllobacteriaceae</taxon>
        <taxon>Aminobacter</taxon>
    </lineage>
</organism>